<evidence type="ECO:0000256" key="8">
    <source>
        <dbReference type="ARBA" id="ARBA00023136"/>
    </source>
</evidence>
<dbReference type="NCBIfam" id="NF002461">
    <property type="entry name" value="PRK01663.1"/>
    <property type="match status" value="1"/>
</dbReference>
<evidence type="ECO:0000256" key="3">
    <source>
        <dbReference type="ARBA" id="ARBA00022448"/>
    </source>
</evidence>
<keyword evidence="11" id="KW-1185">Reference proteome</keyword>
<evidence type="ECO:0000256" key="4">
    <source>
        <dbReference type="ARBA" id="ARBA00022475"/>
    </source>
</evidence>
<feature type="transmembrane region" description="Helical" evidence="9">
    <location>
        <begin position="199"/>
        <end position="221"/>
    </location>
</feature>
<feature type="transmembrane region" description="Helical" evidence="9">
    <location>
        <begin position="62"/>
        <end position="80"/>
    </location>
</feature>
<evidence type="ECO:0000256" key="2">
    <source>
        <dbReference type="ARBA" id="ARBA00006148"/>
    </source>
</evidence>
<keyword evidence="7 9" id="KW-1133">Transmembrane helix</keyword>
<gene>
    <name evidence="10" type="primary">dctA-1</name>
    <name evidence="10" type="ORF">MGN01_44150</name>
</gene>
<evidence type="ECO:0000256" key="6">
    <source>
        <dbReference type="ARBA" id="ARBA00022847"/>
    </source>
</evidence>
<dbReference type="GO" id="GO:0015141">
    <property type="term" value="F:succinate transmembrane transporter activity"/>
    <property type="evidence" value="ECO:0007669"/>
    <property type="project" value="TreeGrafter"/>
</dbReference>
<dbReference type="FunFam" id="1.10.3860.10:FF:000001">
    <property type="entry name" value="C4-dicarboxylate transport protein"/>
    <property type="match status" value="1"/>
</dbReference>
<keyword evidence="3" id="KW-0813">Transport</keyword>
<dbReference type="PROSITE" id="PS00714">
    <property type="entry name" value="NA_DICARBOXYL_SYMP_2"/>
    <property type="match status" value="1"/>
</dbReference>
<feature type="transmembrane region" description="Helical" evidence="9">
    <location>
        <begin position="24"/>
        <end position="42"/>
    </location>
</feature>
<dbReference type="GO" id="GO:0070778">
    <property type="term" value="P:L-aspartate transmembrane transport"/>
    <property type="evidence" value="ECO:0007669"/>
    <property type="project" value="TreeGrafter"/>
</dbReference>
<dbReference type="Pfam" id="PF00375">
    <property type="entry name" value="SDF"/>
    <property type="match status" value="1"/>
</dbReference>
<feature type="transmembrane region" description="Helical" evidence="9">
    <location>
        <begin position="241"/>
        <end position="268"/>
    </location>
</feature>
<dbReference type="PRINTS" id="PR00173">
    <property type="entry name" value="EDTRNSPORT"/>
</dbReference>
<keyword evidence="6" id="KW-0769">Symport</keyword>
<feature type="transmembrane region" description="Helical" evidence="9">
    <location>
        <begin position="156"/>
        <end position="178"/>
    </location>
</feature>
<dbReference type="InterPro" id="IPR036458">
    <property type="entry name" value="Na:dicarbo_symporter_sf"/>
</dbReference>
<dbReference type="SUPFAM" id="SSF118215">
    <property type="entry name" value="Proton glutamate symport protein"/>
    <property type="match status" value="1"/>
</dbReference>
<dbReference type="Proteomes" id="UP000321750">
    <property type="component" value="Unassembled WGS sequence"/>
</dbReference>
<comment type="caution">
    <text evidence="10">The sequence shown here is derived from an EMBL/GenBank/DDBJ whole genome shotgun (WGS) entry which is preliminary data.</text>
</comment>
<feature type="transmembrane region" description="Helical" evidence="9">
    <location>
        <begin position="313"/>
        <end position="332"/>
    </location>
</feature>
<keyword evidence="5 9" id="KW-0812">Transmembrane</keyword>
<dbReference type="RefSeq" id="WP_147048924.1">
    <property type="nucleotide sequence ID" value="NZ_BJZV01000049.1"/>
</dbReference>
<evidence type="ECO:0000313" key="10">
    <source>
        <dbReference type="EMBL" id="GEP12570.1"/>
    </source>
</evidence>
<dbReference type="AlphaFoldDB" id="A0A512JRH4"/>
<organism evidence="10 11">
    <name type="scientific">Methylobacterium gnaphalii</name>
    <dbReference type="NCBI Taxonomy" id="1010610"/>
    <lineage>
        <taxon>Bacteria</taxon>
        <taxon>Pseudomonadati</taxon>
        <taxon>Pseudomonadota</taxon>
        <taxon>Alphaproteobacteria</taxon>
        <taxon>Hyphomicrobiales</taxon>
        <taxon>Methylobacteriaceae</taxon>
        <taxon>Methylobacterium</taxon>
    </lineage>
</organism>
<dbReference type="GO" id="GO:0015138">
    <property type="term" value="F:fumarate transmembrane transporter activity"/>
    <property type="evidence" value="ECO:0007669"/>
    <property type="project" value="TreeGrafter"/>
</dbReference>
<dbReference type="PANTHER" id="PTHR42865">
    <property type="entry name" value="PROTON/GLUTAMATE-ASPARTATE SYMPORTER"/>
    <property type="match status" value="1"/>
</dbReference>
<keyword evidence="8 9" id="KW-0472">Membrane</keyword>
<evidence type="ECO:0000256" key="5">
    <source>
        <dbReference type="ARBA" id="ARBA00022692"/>
    </source>
</evidence>
<evidence type="ECO:0000256" key="1">
    <source>
        <dbReference type="ARBA" id="ARBA00004429"/>
    </source>
</evidence>
<dbReference type="GO" id="GO:0015366">
    <property type="term" value="F:malate:proton symporter activity"/>
    <property type="evidence" value="ECO:0007669"/>
    <property type="project" value="TreeGrafter"/>
</dbReference>
<dbReference type="GO" id="GO:0005886">
    <property type="term" value="C:plasma membrane"/>
    <property type="evidence" value="ECO:0007669"/>
    <property type="project" value="UniProtKB-SubCell"/>
</dbReference>
<accession>A0A512JRH4</accession>
<keyword evidence="4" id="KW-1003">Cell membrane</keyword>
<evidence type="ECO:0000313" key="11">
    <source>
        <dbReference type="Proteomes" id="UP000321750"/>
    </source>
</evidence>
<dbReference type="Gene3D" id="1.10.3860.10">
    <property type="entry name" value="Sodium:dicarboxylate symporter"/>
    <property type="match status" value="1"/>
</dbReference>
<feature type="transmembrane region" description="Helical" evidence="9">
    <location>
        <begin position="92"/>
        <end position="114"/>
    </location>
</feature>
<reference evidence="10 11" key="1">
    <citation type="submission" date="2019-07" db="EMBL/GenBank/DDBJ databases">
        <title>Whole genome shotgun sequence of Methylobacterium gnaphalii NBRC 107716.</title>
        <authorList>
            <person name="Hosoyama A."/>
            <person name="Uohara A."/>
            <person name="Ohji S."/>
            <person name="Ichikawa N."/>
        </authorList>
    </citation>
    <scope>NUCLEOTIDE SEQUENCE [LARGE SCALE GENOMIC DNA]</scope>
    <source>
        <strain evidence="10 11">NBRC 107716</strain>
    </source>
</reference>
<dbReference type="InterPro" id="IPR018107">
    <property type="entry name" value="Na-dicarboxylate_symporter_CS"/>
</dbReference>
<dbReference type="OrthoDB" id="9766690at2"/>
<evidence type="ECO:0000256" key="7">
    <source>
        <dbReference type="ARBA" id="ARBA00022989"/>
    </source>
</evidence>
<feature type="transmembrane region" description="Helical" evidence="9">
    <location>
        <begin position="367"/>
        <end position="390"/>
    </location>
</feature>
<proteinExistence type="inferred from homology"/>
<dbReference type="PANTHER" id="PTHR42865:SF1">
    <property type="entry name" value="AEROBIC C4-DICARBOXYLATE TRANSPORT PROTEIN"/>
    <property type="match status" value="1"/>
</dbReference>
<comment type="subcellular location">
    <subcellularLocation>
        <location evidence="1">Cell inner membrane</location>
        <topology evidence="1">Multi-pass membrane protein</topology>
    </subcellularLocation>
</comment>
<comment type="similarity">
    <text evidence="2">Belongs to the dicarboxylate/amino acid:cation symporter (DAACS) (TC 2.A.23) family.</text>
</comment>
<protein>
    <submittedName>
        <fullName evidence="10">C4-dicarboxylate transport protein</fullName>
    </submittedName>
</protein>
<sequence length="432" mass="46321">MDAAVATTAFDEIPVQREAWYRRLWVQVLIAIALGGALGALFPPVGESLKPLGDALIKAIRMTIAPIVFCTVVHGIASMSDMRRAGRIGWKAIVYFEVGTTLALVLGLVIINLVRPGAGMHVDVSTLDAKAVQGFITRSQHETVTGFLLDIIPNTVVGAFANGEMLQILFFAILFAIATQRVGEPGRRMVQMVDDLAKIFFQLLGTIMRFAPIGAFGAMAFTIGKYGLGAVVSLSQFMLCFYATCLLFIFGVLGAVCRLMGFSVWRLIRYLKEELLLVFGFSASEPVLPRFMVKMQKAGCAEPIVGLVIPTGYSFNLDGTCIYLTMAALFLAQATDTDLSLTQQVGIIGVLLLTSKGAAAVTGSGFIVLAATLGTVGHIPVASIALIFGIDRFMSEARALTNFIGTAVATVAVSKWEDELDERAFERALGKA</sequence>
<dbReference type="InterPro" id="IPR001991">
    <property type="entry name" value="Na-dicarboxylate_symporter"/>
</dbReference>
<name>A0A512JRH4_9HYPH</name>
<evidence type="ECO:0000256" key="9">
    <source>
        <dbReference type="SAM" id="Phobius"/>
    </source>
</evidence>
<dbReference type="EMBL" id="BJZV01000049">
    <property type="protein sequence ID" value="GEP12570.1"/>
    <property type="molecule type" value="Genomic_DNA"/>
</dbReference>